<dbReference type="Proteomes" id="UP001204000">
    <property type="component" value="Unassembled WGS sequence"/>
</dbReference>
<accession>A0ABT1G185</accession>
<dbReference type="PROSITE" id="PS51257">
    <property type="entry name" value="PROKAR_LIPOPROTEIN"/>
    <property type="match status" value="1"/>
</dbReference>
<feature type="signal peptide" evidence="2">
    <location>
        <begin position="1"/>
        <end position="28"/>
    </location>
</feature>
<keyword evidence="4" id="KW-1185">Reference proteome</keyword>
<reference evidence="3" key="1">
    <citation type="submission" date="2022-05" db="EMBL/GenBank/DDBJ databases">
        <title>Corynebacterium sp. TA-R-1 sp. nov., isolated from human feces.</title>
        <authorList>
            <person name="Shamsuzzaman M."/>
            <person name="Dahal R.H."/>
        </authorList>
    </citation>
    <scope>NUCLEOTIDE SEQUENCE</scope>
    <source>
        <strain evidence="3">TA-R-1</strain>
    </source>
</reference>
<dbReference type="RefSeq" id="WP_253577552.1">
    <property type="nucleotide sequence ID" value="NZ_JAMFTQ010000005.1"/>
</dbReference>
<evidence type="ECO:0000313" key="3">
    <source>
        <dbReference type="EMBL" id="MCP1387750.1"/>
    </source>
</evidence>
<organism evidence="3 4">
    <name type="scientific">Corynebacterium stercoris</name>
    <dbReference type="NCBI Taxonomy" id="2943490"/>
    <lineage>
        <taxon>Bacteria</taxon>
        <taxon>Bacillati</taxon>
        <taxon>Actinomycetota</taxon>
        <taxon>Actinomycetes</taxon>
        <taxon>Mycobacteriales</taxon>
        <taxon>Corynebacteriaceae</taxon>
        <taxon>Corynebacterium</taxon>
    </lineage>
</organism>
<gene>
    <name evidence="3" type="ORF">M5J20_06045</name>
</gene>
<name>A0ABT1G185_9CORY</name>
<feature type="region of interest" description="Disordered" evidence="1">
    <location>
        <begin position="46"/>
        <end position="74"/>
    </location>
</feature>
<dbReference type="EMBL" id="JAMFTQ010000005">
    <property type="protein sequence ID" value="MCP1387750.1"/>
    <property type="molecule type" value="Genomic_DNA"/>
</dbReference>
<keyword evidence="2" id="KW-0732">Signal</keyword>
<evidence type="ECO:0000313" key="4">
    <source>
        <dbReference type="Proteomes" id="UP001204000"/>
    </source>
</evidence>
<dbReference type="InterPro" id="IPR013207">
    <property type="entry name" value="LGFP"/>
</dbReference>
<feature type="chain" id="PRO_5045287442" description="LGFP repeat-containing protein" evidence="2">
    <location>
        <begin position="29"/>
        <end position="204"/>
    </location>
</feature>
<comment type="caution">
    <text evidence="3">The sequence shown here is derived from an EMBL/GenBank/DDBJ whole genome shotgun (WGS) entry which is preliminary data.</text>
</comment>
<evidence type="ECO:0008006" key="5">
    <source>
        <dbReference type="Google" id="ProtNLM"/>
    </source>
</evidence>
<dbReference type="Pfam" id="PF08310">
    <property type="entry name" value="LGFP"/>
    <property type="match status" value="1"/>
</dbReference>
<protein>
    <recommendedName>
        <fullName evidence="5">LGFP repeat-containing protein</fullName>
    </recommendedName>
</protein>
<evidence type="ECO:0000256" key="1">
    <source>
        <dbReference type="SAM" id="MobiDB-lite"/>
    </source>
</evidence>
<proteinExistence type="predicted"/>
<sequence length="204" mass="21196">MLNRKIVASAAAVALATGLVACSNDEQAAVVSETATATNTNTATETVAAETETASSTATETVTSSAKESGAAAAGADATQELTLADGKTALVPQGVLDTMDEYAEPTWGEPTAVEEIDGGWIVTYDNEHYITWKESTGGSPIWGAIADSWLNDVRGARTVGFPLMPETPNTDGSGWNQEFENGTIDWSRDGSADAPFKATVNTK</sequence>
<evidence type="ECO:0000256" key="2">
    <source>
        <dbReference type="SAM" id="SignalP"/>
    </source>
</evidence>
<feature type="region of interest" description="Disordered" evidence="1">
    <location>
        <begin position="185"/>
        <end position="204"/>
    </location>
</feature>